<sequence length="204" mass="23266">MNRQKIMANRRRDIIIIVGCTILALIGGYGWSRGFGNFTWFRNFDTPGTASVDDAVLNYEPLIQQYAKEYGIESYVPVIEALMQQESSGLGADVMQCSECYYNTEYDQTPGSIQDPEYSIKTGIHYFADCLELAGCKGPGDIRRLRLALQGYNFGHNYIEWAIKRDGGYTEANAQAFSDMMKEQLGWETYGDTTYPEHVLRYYK</sequence>
<evidence type="ECO:0000313" key="3">
    <source>
        <dbReference type="EMBL" id="RGB81683.1"/>
    </source>
</evidence>
<reference evidence="5 6" key="1">
    <citation type="submission" date="2018-08" db="EMBL/GenBank/DDBJ databases">
        <title>A genome reference for cultivated species of the human gut microbiota.</title>
        <authorList>
            <person name="Zou Y."/>
            <person name="Xue W."/>
            <person name="Luo G."/>
        </authorList>
    </citation>
    <scope>NUCLEOTIDE SEQUENCE [LARGE SCALE GENOMIC DNA]</scope>
    <source>
        <strain evidence="3 5">AF45-17</strain>
        <strain evidence="4 6">AM28-39</strain>
    </source>
</reference>
<dbReference type="Gene3D" id="1.10.530.10">
    <property type="match status" value="1"/>
</dbReference>
<dbReference type="Proteomes" id="UP000260773">
    <property type="component" value="Unassembled WGS sequence"/>
</dbReference>
<keyword evidence="1" id="KW-1133">Transmembrane helix</keyword>
<dbReference type="EMBL" id="QVEP01000004">
    <property type="protein sequence ID" value="RGB81683.1"/>
    <property type="molecule type" value="Genomic_DNA"/>
</dbReference>
<evidence type="ECO:0000259" key="2">
    <source>
        <dbReference type="Pfam" id="PF13702"/>
    </source>
</evidence>
<dbReference type="CDD" id="cd16891">
    <property type="entry name" value="CwlT-like"/>
    <property type="match status" value="1"/>
</dbReference>
<dbReference type="RefSeq" id="WP_117526966.1">
    <property type="nucleotide sequence ID" value="NZ_JAMXUZ010000001.1"/>
</dbReference>
<evidence type="ECO:0000313" key="4">
    <source>
        <dbReference type="EMBL" id="RGC46980.1"/>
    </source>
</evidence>
<dbReference type="Proteomes" id="UP000261231">
    <property type="component" value="Unassembled WGS sequence"/>
</dbReference>
<dbReference type="AlphaFoldDB" id="A0A3E2TRV3"/>
<dbReference type="InterPro" id="IPR047194">
    <property type="entry name" value="CwlT-like_lysozyme"/>
</dbReference>
<accession>A0A3E2TRV3</accession>
<dbReference type="OrthoDB" id="3186156at2"/>
<evidence type="ECO:0000313" key="6">
    <source>
        <dbReference type="Proteomes" id="UP000261231"/>
    </source>
</evidence>
<keyword evidence="6" id="KW-1185">Reference proteome</keyword>
<feature type="transmembrane region" description="Helical" evidence="1">
    <location>
        <begin position="12"/>
        <end position="31"/>
    </location>
</feature>
<organism evidence="3 5">
    <name type="scientific">Coprococcus catus</name>
    <dbReference type="NCBI Taxonomy" id="116085"/>
    <lineage>
        <taxon>Bacteria</taxon>
        <taxon>Bacillati</taxon>
        <taxon>Bacillota</taxon>
        <taxon>Clostridia</taxon>
        <taxon>Lachnospirales</taxon>
        <taxon>Lachnospiraceae</taxon>
        <taxon>Coprococcus</taxon>
    </lineage>
</organism>
<evidence type="ECO:0000313" key="5">
    <source>
        <dbReference type="Proteomes" id="UP000260773"/>
    </source>
</evidence>
<keyword evidence="1" id="KW-0472">Membrane</keyword>
<protein>
    <submittedName>
        <fullName evidence="3">Lysozyme family protein</fullName>
    </submittedName>
</protein>
<feature type="domain" description="CwlT-like lysozyme" evidence="2">
    <location>
        <begin position="55"/>
        <end position="195"/>
    </location>
</feature>
<proteinExistence type="predicted"/>
<keyword evidence="1" id="KW-0812">Transmembrane</keyword>
<evidence type="ECO:0000256" key="1">
    <source>
        <dbReference type="SAM" id="Phobius"/>
    </source>
</evidence>
<dbReference type="EMBL" id="QVFD01000007">
    <property type="protein sequence ID" value="RGC46980.1"/>
    <property type="molecule type" value="Genomic_DNA"/>
</dbReference>
<name>A0A3E2TRV3_9FIRM</name>
<comment type="caution">
    <text evidence="3">The sequence shown here is derived from an EMBL/GenBank/DDBJ whole genome shotgun (WGS) entry which is preliminary data.</text>
</comment>
<dbReference type="SUPFAM" id="SSF53955">
    <property type="entry name" value="Lysozyme-like"/>
    <property type="match status" value="1"/>
</dbReference>
<gene>
    <name evidence="3" type="ORF">DW070_02540</name>
    <name evidence="4" type="ORF">DW747_08725</name>
</gene>
<dbReference type="InterPro" id="IPR023346">
    <property type="entry name" value="Lysozyme-like_dom_sf"/>
</dbReference>
<dbReference type="Pfam" id="PF13702">
    <property type="entry name" value="Lysozyme_like"/>
    <property type="match status" value="1"/>
</dbReference>